<dbReference type="Gene3D" id="3.30.2090.10">
    <property type="entry name" value="Multidrug efflux transporter AcrB TolC docking domain, DN and DC subdomains"/>
    <property type="match status" value="2"/>
</dbReference>
<gene>
    <name evidence="2" type="ORF">SAMN02745165_02978</name>
</gene>
<dbReference type="Proteomes" id="UP000184171">
    <property type="component" value="Unassembled WGS sequence"/>
</dbReference>
<dbReference type="AlphaFoldDB" id="A0A1M6LH81"/>
<keyword evidence="1" id="KW-0472">Membrane</keyword>
<dbReference type="Gene3D" id="3.30.70.1430">
    <property type="entry name" value="Multidrug efflux transporter AcrB pore domain"/>
    <property type="match status" value="2"/>
</dbReference>
<dbReference type="SUPFAM" id="SSF82714">
    <property type="entry name" value="Multidrug efflux transporter AcrB TolC docking domain, DN and DC subdomains"/>
    <property type="match status" value="2"/>
</dbReference>
<feature type="transmembrane region" description="Helical" evidence="1">
    <location>
        <begin position="993"/>
        <end position="1019"/>
    </location>
</feature>
<dbReference type="RefSeq" id="WP_072909530.1">
    <property type="nucleotide sequence ID" value="NZ_FQZT01000013.1"/>
</dbReference>
<dbReference type="InterPro" id="IPR027463">
    <property type="entry name" value="AcrB_DN_DC_subdom"/>
</dbReference>
<name>A0A1M6LH81_MALRU</name>
<dbReference type="GO" id="GO:0005886">
    <property type="term" value="C:plasma membrane"/>
    <property type="evidence" value="ECO:0007669"/>
    <property type="project" value="TreeGrafter"/>
</dbReference>
<evidence type="ECO:0000256" key="1">
    <source>
        <dbReference type="SAM" id="Phobius"/>
    </source>
</evidence>
<dbReference type="PANTHER" id="PTHR32063">
    <property type="match status" value="1"/>
</dbReference>
<dbReference type="Gene3D" id="3.30.70.1440">
    <property type="entry name" value="Multidrug efflux transporter AcrB pore domain"/>
    <property type="match status" value="1"/>
</dbReference>
<protein>
    <submittedName>
        <fullName evidence="2">Heavy metal efflux pump, CzcA family</fullName>
    </submittedName>
</protein>
<feature type="transmembrane region" description="Helical" evidence="1">
    <location>
        <begin position="12"/>
        <end position="32"/>
    </location>
</feature>
<feature type="transmembrane region" description="Helical" evidence="1">
    <location>
        <begin position="385"/>
        <end position="408"/>
    </location>
</feature>
<accession>A0A1M6LH81</accession>
<organism evidence="2 3">
    <name type="scientific">Malonomonas rubra DSM 5091</name>
    <dbReference type="NCBI Taxonomy" id="1122189"/>
    <lineage>
        <taxon>Bacteria</taxon>
        <taxon>Pseudomonadati</taxon>
        <taxon>Thermodesulfobacteriota</taxon>
        <taxon>Desulfuromonadia</taxon>
        <taxon>Desulfuromonadales</taxon>
        <taxon>Geopsychrobacteraceae</taxon>
        <taxon>Malonomonas</taxon>
    </lineage>
</organism>
<keyword evidence="1" id="KW-1133">Transmembrane helix</keyword>
<proteinExistence type="predicted"/>
<dbReference type="EMBL" id="FQZT01000013">
    <property type="protein sequence ID" value="SHJ70508.1"/>
    <property type="molecule type" value="Genomic_DNA"/>
</dbReference>
<dbReference type="Pfam" id="PF00873">
    <property type="entry name" value="ACR_tran"/>
    <property type="match status" value="1"/>
</dbReference>
<dbReference type="PRINTS" id="PR00702">
    <property type="entry name" value="ACRIFLAVINRP"/>
</dbReference>
<feature type="transmembrane region" description="Helical" evidence="1">
    <location>
        <begin position="877"/>
        <end position="897"/>
    </location>
</feature>
<feature type="transmembrane region" description="Helical" evidence="1">
    <location>
        <begin position="360"/>
        <end position="379"/>
    </location>
</feature>
<sequence length="1033" mass="113104">MLISDVAIDRRSTVFALMLIILVVGIYSYIVLPRESTPDITIPYVLVVTPYEGVASGDIESLITHPIERKLKGLKNVEEIRSVSAEGSSMITIEFTPDVDIDNALQWVRDKVDQAKGDLPTDLENDPSILEINMSEFPILMVAVSGPVDETVLKTVGEELEDRIEQISGVLDVVITGGREREIRVEFDPDRLFAYRISLSEVIRAIQQENVNIPGGSIDIGQGKYLLRIPGEFTDPAEIDNLVLTERDGRVIYFKDVANIVDSFEDRNSSARLDGEQSVTLAIKKRTGANIIEVADQVFALLQYADTQTPPGIELSVTLNQSKDIRRMVSELENNIITGLILVVTVLFLFLGLRNSIFAALAIPFSMLLSFGVLQLLGITLNMVVLFSLILALGMLVDNAIVIVENIYRHMQEGNSGIRAAKIAAAEVGWPIISSTLTTLCAFFPMTFWPGIMGEFMKYLPITLIITLSASLFVALVINPTLCGHFMSLGKNADLTEREPAKIIQIYGSSLVWALQHRLLVVMGSFVLLIGIILTYAVLGHGVELFPDIEPNRAFVEIKAPEGTNLEASDQLALKVEDFVLQEQDIRYVVSEVGVSSSDQGGGDSVQSNLSKITLDFLDREDRAEDSRDVIDRLRNLIAPLSGAEFKTEKQEEGPPTGPPVSVEISGEEIDVLDRLVADARSLIKDVPGLVDLKDDFAKAKPEIRVDVDREKASLMNLSTSEISNMVKAAISGTKLGVYREGEDEYDIIARMPAERRTSVADIENLLVPALDGSPVPLSTIADIRLSTGFGSIRHIDQKRVVTISADTFGRNSNEVLKEVQQRLSALELPSGYNIDYSGEQEEQQKASAFLSKAFVGAILLIMLVLITQFNSVLQTLIVMTSIVLSLTGVFLGLMITVTPFGIIMTGIGVISLAGVVVNNAIVLIDYINQLVKEGMELNAALVRAGTVRFRPVLLTAVTTILGLLPMAIGVSFDFKTFTWEIGGESADWWGPMAVAVIFGLAFATLLTLVVVPVLYSLAESARRNFWRSKVVE</sequence>
<feature type="transmembrane region" description="Helical" evidence="1">
    <location>
        <begin position="850"/>
        <end position="870"/>
    </location>
</feature>
<reference evidence="2 3" key="1">
    <citation type="submission" date="2016-11" db="EMBL/GenBank/DDBJ databases">
        <authorList>
            <person name="Jaros S."/>
            <person name="Januszkiewicz K."/>
            <person name="Wedrychowicz H."/>
        </authorList>
    </citation>
    <scope>NUCLEOTIDE SEQUENCE [LARGE SCALE GENOMIC DNA]</scope>
    <source>
        <strain evidence="2 3">DSM 5091</strain>
    </source>
</reference>
<dbReference type="PANTHER" id="PTHR32063:SF24">
    <property type="entry name" value="CATION EFFLUX SYSTEM (ACRB_ACRD_ACRF FAMILY)"/>
    <property type="match status" value="1"/>
</dbReference>
<dbReference type="SUPFAM" id="SSF82693">
    <property type="entry name" value="Multidrug efflux transporter AcrB pore domain, PN1, PN2, PC1 and PC2 subdomains"/>
    <property type="match status" value="3"/>
</dbReference>
<dbReference type="GO" id="GO:0042910">
    <property type="term" value="F:xenobiotic transmembrane transporter activity"/>
    <property type="evidence" value="ECO:0007669"/>
    <property type="project" value="TreeGrafter"/>
</dbReference>
<dbReference type="SUPFAM" id="SSF82866">
    <property type="entry name" value="Multidrug efflux transporter AcrB transmembrane domain"/>
    <property type="match status" value="2"/>
</dbReference>
<evidence type="ECO:0000313" key="2">
    <source>
        <dbReference type="EMBL" id="SHJ70508.1"/>
    </source>
</evidence>
<evidence type="ECO:0000313" key="3">
    <source>
        <dbReference type="Proteomes" id="UP000184171"/>
    </source>
</evidence>
<feature type="transmembrane region" description="Helical" evidence="1">
    <location>
        <begin position="336"/>
        <end position="353"/>
    </location>
</feature>
<dbReference type="Gene3D" id="3.30.70.1320">
    <property type="entry name" value="Multidrug efflux transporter AcrB pore domain like"/>
    <property type="match status" value="1"/>
</dbReference>
<dbReference type="Gene3D" id="1.20.1640.10">
    <property type="entry name" value="Multidrug efflux transporter AcrB transmembrane domain"/>
    <property type="match status" value="2"/>
</dbReference>
<feature type="transmembrane region" description="Helical" evidence="1">
    <location>
        <begin position="428"/>
        <end position="447"/>
    </location>
</feature>
<feature type="transmembrane region" description="Helical" evidence="1">
    <location>
        <begin position="519"/>
        <end position="539"/>
    </location>
</feature>
<feature type="transmembrane region" description="Helical" evidence="1">
    <location>
        <begin position="459"/>
        <end position="478"/>
    </location>
</feature>
<dbReference type="OrthoDB" id="9807612at2"/>
<feature type="transmembrane region" description="Helical" evidence="1">
    <location>
        <begin position="903"/>
        <end position="928"/>
    </location>
</feature>
<keyword evidence="3" id="KW-1185">Reference proteome</keyword>
<dbReference type="InterPro" id="IPR001036">
    <property type="entry name" value="Acrflvin-R"/>
</dbReference>
<dbReference type="STRING" id="1122189.SAMN02745165_02978"/>
<feature type="transmembrane region" description="Helical" evidence="1">
    <location>
        <begin position="953"/>
        <end position="973"/>
    </location>
</feature>
<keyword evidence="1" id="KW-0812">Transmembrane</keyword>